<dbReference type="Proteomes" id="UP001284601">
    <property type="component" value="Unassembled WGS sequence"/>
</dbReference>
<keyword evidence="5" id="KW-0046">Antibiotic resistance</keyword>
<dbReference type="GO" id="GO:0016746">
    <property type="term" value="F:acyltransferase activity"/>
    <property type="evidence" value="ECO:0007669"/>
    <property type="project" value="UniProtKB-KW"/>
</dbReference>
<comment type="catalytic activity">
    <reaction evidence="7">
        <text>chloramphenicol + acetyl-CoA = chloramphenicol 3-acetate + CoA</text>
        <dbReference type="Rhea" id="RHEA:18421"/>
        <dbReference type="ChEBI" id="CHEBI:16730"/>
        <dbReference type="ChEBI" id="CHEBI:17698"/>
        <dbReference type="ChEBI" id="CHEBI:57287"/>
        <dbReference type="ChEBI" id="CHEBI:57288"/>
        <dbReference type="EC" id="2.3.1.28"/>
    </reaction>
</comment>
<name>A0ABU4HK26_9ACTN</name>
<organism evidence="8 9">
    <name type="scientific">Conexibacter stalactiti</name>
    <dbReference type="NCBI Taxonomy" id="1940611"/>
    <lineage>
        <taxon>Bacteria</taxon>
        <taxon>Bacillati</taxon>
        <taxon>Actinomycetota</taxon>
        <taxon>Thermoleophilia</taxon>
        <taxon>Solirubrobacterales</taxon>
        <taxon>Conexibacteraceae</taxon>
        <taxon>Conexibacter</taxon>
    </lineage>
</organism>
<gene>
    <name evidence="8" type="ORF">R7226_04910</name>
</gene>
<keyword evidence="6 8" id="KW-0012">Acyltransferase</keyword>
<dbReference type="PROSITE" id="PS00101">
    <property type="entry name" value="HEXAPEP_TRANSFERASES"/>
    <property type="match status" value="1"/>
</dbReference>
<protein>
    <recommendedName>
        <fullName evidence="2">Chloramphenicol acetyltransferase</fullName>
        <ecNumber evidence="1">2.3.1.28</ecNumber>
    </recommendedName>
</protein>
<dbReference type="InterPro" id="IPR011004">
    <property type="entry name" value="Trimer_LpxA-like_sf"/>
</dbReference>
<evidence type="ECO:0000256" key="7">
    <source>
        <dbReference type="ARBA" id="ARBA00047633"/>
    </source>
</evidence>
<sequence length="186" mass="19393">MAFLDAEGLRALGLAAIGEDVRIDADARLIGAQRITIGSHVRIDAFAVISAGEDGIAIGDHVHVAAHCFVAGAARIVLDDWAGISGRTSVYSSTDDFSGRSLTGPTVPDDLRDVDSRPVRVGRHVIVGAGTVILPGVTIGDGAGVGAQSLVRRDVEPFTIVVGSPARPVGTRDRRLLELERIADAR</sequence>
<evidence type="ECO:0000313" key="8">
    <source>
        <dbReference type="EMBL" id="MDW5593664.1"/>
    </source>
</evidence>
<keyword evidence="4" id="KW-0677">Repeat</keyword>
<dbReference type="PANTHER" id="PTHR43300:SF12">
    <property type="entry name" value="CHLORAMPHENICOL ACETYLTRANSFERASE"/>
    <property type="match status" value="1"/>
</dbReference>
<evidence type="ECO:0000256" key="4">
    <source>
        <dbReference type="ARBA" id="ARBA00022737"/>
    </source>
</evidence>
<dbReference type="RefSeq" id="WP_318595923.1">
    <property type="nucleotide sequence ID" value="NZ_JAWSTH010000007.1"/>
</dbReference>
<evidence type="ECO:0000256" key="5">
    <source>
        <dbReference type="ARBA" id="ARBA00023251"/>
    </source>
</evidence>
<dbReference type="CDD" id="cd04647">
    <property type="entry name" value="LbH_MAT_like"/>
    <property type="match status" value="1"/>
</dbReference>
<dbReference type="Pfam" id="PF00132">
    <property type="entry name" value="Hexapep"/>
    <property type="match status" value="1"/>
</dbReference>
<dbReference type="SUPFAM" id="SSF51161">
    <property type="entry name" value="Trimeric LpxA-like enzymes"/>
    <property type="match status" value="1"/>
</dbReference>
<dbReference type="Gene3D" id="2.160.10.10">
    <property type="entry name" value="Hexapeptide repeat proteins"/>
    <property type="match status" value="1"/>
</dbReference>
<dbReference type="PANTHER" id="PTHR43300">
    <property type="entry name" value="ACETYLTRANSFERASE"/>
    <property type="match status" value="1"/>
</dbReference>
<dbReference type="InterPro" id="IPR050179">
    <property type="entry name" value="Trans_hexapeptide_repeat"/>
</dbReference>
<evidence type="ECO:0000256" key="6">
    <source>
        <dbReference type="ARBA" id="ARBA00023315"/>
    </source>
</evidence>
<evidence type="ECO:0000313" key="9">
    <source>
        <dbReference type="Proteomes" id="UP001284601"/>
    </source>
</evidence>
<evidence type="ECO:0000256" key="1">
    <source>
        <dbReference type="ARBA" id="ARBA00013235"/>
    </source>
</evidence>
<evidence type="ECO:0000256" key="3">
    <source>
        <dbReference type="ARBA" id="ARBA00022679"/>
    </source>
</evidence>
<accession>A0ABU4HK26</accession>
<evidence type="ECO:0000256" key="2">
    <source>
        <dbReference type="ARBA" id="ARBA00020291"/>
    </source>
</evidence>
<reference evidence="8 9" key="2">
    <citation type="submission" date="2023-10" db="EMBL/GenBank/DDBJ databases">
        <authorList>
            <person name="Han X.F."/>
        </authorList>
    </citation>
    <scope>NUCLEOTIDE SEQUENCE [LARGE SCALE GENOMIC DNA]</scope>
    <source>
        <strain evidence="8 9">KCTC 39840</strain>
    </source>
</reference>
<keyword evidence="9" id="KW-1185">Reference proteome</keyword>
<proteinExistence type="predicted"/>
<dbReference type="EMBL" id="JAWSTH010000007">
    <property type="protein sequence ID" value="MDW5593664.1"/>
    <property type="molecule type" value="Genomic_DNA"/>
</dbReference>
<dbReference type="InterPro" id="IPR001451">
    <property type="entry name" value="Hexapep"/>
</dbReference>
<dbReference type="EC" id="2.3.1.28" evidence="1"/>
<keyword evidence="3 8" id="KW-0808">Transferase</keyword>
<reference evidence="9" key="1">
    <citation type="submission" date="2023-07" db="EMBL/GenBank/DDBJ databases">
        <title>Conexibacter stalactiti sp. nov., isolated from stalactites in a lava cave and emended description of the genus Conexibacter.</title>
        <authorList>
            <person name="Lee S.D."/>
        </authorList>
    </citation>
    <scope>NUCLEOTIDE SEQUENCE [LARGE SCALE GENOMIC DNA]</scope>
    <source>
        <strain evidence="9">KCTC 39840</strain>
    </source>
</reference>
<comment type="caution">
    <text evidence="8">The sequence shown here is derived from an EMBL/GenBank/DDBJ whole genome shotgun (WGS) entry which is preliminary data.</text>
</comment>
<dbReference type="InterPro" id="IPR018357">
    <property type="entry name" value="Hexapep_transf_CS"/>
</dbReference>